<gene>
    <name evidence="1" type="ORF">Pcinc_020745</name>
</gene>
<dbReference type="Proteomes" id="UP001286313">
    <property type="component" value="Unassembled WGS sequence"/>
</dbReference>
<organism evidence="1 2">
    <name type="scientific">Petrolisthes cinctipes</name>
    <name type="common">Flat porcelain crab</name>
    <dbReference type="NCBI Taxonomy" id="88211"/>
    <lineage>
        <taxon>Eukaryota</taxon>
        <taxon>Metazoa</taxon>
        <taxon>Ecdysozoa</taxon>
        <taxon>Arthropoda</taxon>
        <taxon>Crustacea</taxon>
        <taxon>Multicrustacea</taxon>
        <taxon>Malacostraca</taxon>
        <taxon>Eumalacostraca</taxon>
        <taxon>Eucarida</taxon>
        <taxon>Decapoda</taxon>
        <taxon>Pleocyemata</taxon>
        <taxon>Anomura</taxon>
        <taxon>Galatheoidea</taxon>
        <taxon>Porcellanidae</taxon>
        <taxon>Petrolisthes</taxon>
    </lineage>
</organism>
<proteinExistence type="predicted"/>
<protein>
    <submittedName>
        <fullName evidence="1">Uncharacterized protein</fullName>
    </submittedName>
</protein>
<comment type="caution">
    <text evidence="1">The sequence shown here is derived from an EMBL/GenBank/DDBJ whole genome shotgun (WGS) entry which is preliminary data.</text>
</comment>
<keyword evidence="2" id="KW-1185">Reference proteome</keyword>
<dbReference type="AlphaFoldDB" id="A0AAE1FHC5"/>
<evidence type="ECO:0000313" key="1">
    <source>
        <dbReference type="EMBL" id="KAK3874304.1"/>
    </source>
</evidence>
<sequence>MSTRKELTLYSRHFNPILRLFTRGEASVGASANQKMYEKDDTHCSQHKYCMTGHLWTPEGARTPKEVMRGCLRLLWEMMGHQGQRGFSWERRVS</sequence>
<name>A0AAE1FHC5_PETCI</name>
<evidence type="ECO:0000313" key="2">
    <source>
        <dbReference type="Proteomes" id="UP001286313"/>
    </source>
</evidence>
<reference evidence="1" key="1">
    <citation type="submission" date="2023-10" db="EMBL/GenBank/DDBJ databases">
        <title>Genome assemblies of two species of porcelain crab, Petrolisthes cinctipes and Petrolisthes manimaculis (Anomura: Porcellanidae).</title>
        <authorList>
            <person name="Angst P."/>
        </authorList>
    </citation>
    <scope>NUCLEOTIDE SEQUENCE</scope>
    <source>
        <strain evidence="1">PB745_01</strain>
        <tissue evidence="1">Gill</tissue>
    </source>
</reference>
<accession>A0AAE1FHC5</accession>
<dbReference type="EMBL" id="JAWQEG010002112">
    <property type="protein sequence ID" value="KAK3874304.1"/>
    <property type="molecule type" value="Genomic_DNA"/>
</dbReference>